<keyword evidence="2" id="KW-1185">Reference proteome</keyword>
<dbReference type="KEGG" id="ckl:CKL_3246"/>
<name>A5N2A3_CLOK5</name>
<proteinExistence type="predicted"/>
<organism evidence="1 2">
    <name type="scientific">Clostridium kluyveri (strain ATCC 8527 / DSM 555 / NBRC 12016 / NCIMB 10680 / K1)</name>
    <dbReference type="NCBI Taxonomy" id="431943"/>
    <lineage>
        <taxon>Bacteria</taxon>
        <taxon>Bacillati</taxon>
        <taxon>Bacillota</taxon>
        <taxon>Clostridia</taxon>
        <taxon>Eubacteriales</taxon>
        <taxon>Clostridiaceae</taxon>
        <taxon>Clostridium</taxon>
    </lineage>
</organism>
<dbReference type="RefSeq" id="WP_012103583.1">
    <property type="nucleotide sequence ID" value="NC_009706.1"/>
</dbReference>
<protein>
    <submittedName>
        <fullName evidence="1">Uncharacterized protein</fullName>
    </submittedName>
</protein>
<dbReference type="HOGENOM" id="CLU_485483_0_0_9"/>
<evidence type="ECO:0000313" key="1">
    <source>
        <dbReference type="EMBL" id="EDK35249.1"/>
    </source>
</evidence>
<dbReference type="AlphaFoldDB" id="A5N2A3"/>
<dbReference type="STRING" id="431943.CKL_3246"/>
<sequence length="561" mass="58323">MKTTANLGFKKPEGTDVVNIDDLNYNADIADTEIVKKASSTQDGRMAKEDKVKLDGISAGANKVEQSSTNGNIKINGTEKTVYTHPGSGTNPHGTTKSDVGLGNVTNDAQVKRTEMGTASGVATLDASGVNAQAPKAHTHTKSQITDFPSSLPANGGNSTTVNNHTANGTPATTEKTDIIKMINEVFQSGTNVKADAISAVNSKGGSLGSDATWDDIIAAINAIARGQGNAVESQVLSGIKFSNSDGQLRTGTMPNKGAVTITPSGSAQTIPAGYHNGSGKVSAVTVPVANVLSGTTIAGQTGTMPNRGAVTLTPGTADQIISAGYHNGSGKVKGEPNLKPENIKEGISEFGIIGALKEKQDIFNYLLNIPSGSSYNKLTPIGFVEGEGMWFMQGTGNDGTAILLNSSGTVTKTLTIGGNGMFFHASKNYIMRQTYPAKTIEITNKSGTVITTISTTYYGTGLLGCINEYHSLIFFIHPATCDIYNLSGTLLYSVTVPNISTGYSANLLIPCKGGAILLFDNGENTSISTISTVGTVTTRTLTKTDSKENKVYGVLLNALI</sequence>
<dbReference type="eggNOG" id="COG1196">
    <property type="taxonomic scope" value="Bacteria"/>
</dbReference>
<dbReference type="EMBL" id="CP000673">
    <property type="protein sequence ID" value="EDK35249.1"/>
    <property type="molecule type" value="Genomic_DNA"/>
</dbReference>
<dbReference type="Proteomes" id="UP000002411">
    <property type="component" value="Chromosome"/>
</dbReference>
<reference evidence="1 2" key="1">
    <citation type="journal article" date="2008" name="Proc. Natl. Acad. Sci. U.S.A.">
        <title>The genome of Clostridium kluyveri, a strict anaerobe with unique metabolic features.</title>
        <authorList>
            <person name="Seedorf H."/>
            <person name="Fricke W.F."/>
            <person name="Veith B."/>
            <person name="Brueggemann H."/>
            <person name="Liesegang H."/>
            <person name="Strittmatter A."/>
            <person name="Miethke M."/>
            <person name="Buckel W."/>
            <person name="Hinderberger J."/>
            <person name="Li F."/>
            <person name="Hagemeier C."/>
            <person name="Thauer R.K."/>
            <person name="Gottschalk G."/>
        </authorList>
    </citation>
    <scope>NUCLEOTIDE SEQUENCE [LARGE SCALE GENOMIC DNA]</scope>
    <source>
        <strain evidence="2">ATCC 8527 / DSM 555 / NCIMB 10680</strain>
    </source>
</reference>
<accession>A5N2A3</accession>
<gene>
    <name evidence="1" type="ordered locus">CKL_3246</name>
</gene>
<evidence type="ECO:0000313" key="2">
    <source>
        <dbReference type="Proteomes" id="UP000002411"/>
    </source>
</evidence>